<evidence type="ECO:0000313" key="6">
    <source>
        <dbReference type="EMBL" id="OGF58650.1"/>
    </source>
</evidence>
<dbReference type="InterPro" id="IPR050771">
    <property type="entry name" value="Alpha-ketoacid_DH_E1_comp"/>
</dbReference>
<accession>A0A1F5V5H0</accession>
<comment type="caution">
    <text evidence="6">The sequence shown here is derived from an EMBL/GenBank/DDBJ whole genome shotgun (WGS) entry which is preliminary data.</text>
</comment>
<dbReference type="Pfam" id="PF00676">
    <property type="entry name" value="E1_dh"/>
    <property type="match status" value="1"/>
</dbReference>
<evidence type="ECO:0000256" key="3">
    <source>
        <dbReference type="ARBA" id="ARBA00023052"/>
    </source>
</evidence>
<comment type="subunit">
    <text evidence="4">Heterodimer of an alpha and a beta chain.</text>
</comment>
<dbReference type="NCBIfam" id="TIGR03181">
    <property type="entry name" value="PDH_E1_alph_x"/>
    <property type="match status" value="1"/>
</dbReference>
<dbReference type="GO" id="GO:0009083">
    <property type="term" value="P:branched-chain amino acid catabolic process"/>
    <property type="evidence" value="ECO:0007669"/>
    <property type="project" value="TreeGrafter"/>
</dbReference>
<dbReference type="STRING" id="1817863.A2Y62_03835"/>
<dbReference type="Proteomes" id="UP000178943">
    <property type="component" value="Unassembled WGS sequence"/>
</dbReference>
<dbReference type="GO" id="GO:0004739">
    <property type="term" value="F:pyruvate dehydrogenase (acetyl-transferring) activity"/>
    <property type="evidence" value="ECO:0007669"/>
    <property type="project" value="UniProtKB-UniRule"/>
</dbReference>
<dbReference type="Gene3D" id="3.40.50.970">
    <property type="match status" value="1"/>
</dbReference>
<evidence type="ECO:0000256" key="1">
    <source>
        <dbReference type="ARBA" id="ARBA00001964"/>
    </source>
</evidence>
<evidence type="ECO:0000313" key="7">
    <source>
        <dbReference type="Proteomes" id="UP000178943"/>
    </source>
</evidence>
<feature type="domain" description="Dehydrogenase E1 component" evidence="5">
    <location>
        <begin position="30"/>
        <end position="316"/>
    </location>
</feature>
<dbReference type="InterPro" id="IPR001017">
    <property type="entry name" value="DH_E1"/>
</dbReference>
<dbReference type="FunFam" id="3.40.50.970:FF:000108">
    <property type="entry name" value="2-oxoisovalerate dehydrogenase subunit alpha"/>
    <property type="match status" value="1"/>
</dbReference>
<evidence type="ECO:0000256" key="4">
    <source>
        <dbReference type="RuleBase" id="RU366007"/>
    </source>
</evidence>
<dbReference type="EMBL" id="MFGW01000237">
    <property type="protein sequence ID" value="OGF58650.1"/>
    <property type="molecule type" value="Genomic_DNA"/>
</dbReference>
<organism evidence="6 7">
    <name type="scientific">Candidatus Fischerbacteria bacterium RBG_13_37_8</name>
    <dbReference type="NCBI Taxonomy" id="1817863"/>
    <lineage>
        <taxon>Bacteria</taxon>
        <taxon>Candidatus Fischeribacteriota</taxon>
    </lineage>
</organism>
<name>A0A1F5V5H0_9BACT</name>
<protein>
    <recommendedName>
        <fullName evidence="4">Pyruvate dehydrogenase E1 component subunit alpha</fullName>
        <ecNumber evidence="4">1.2.4.1</ecNumber>
    </recommendedName>
</protein>
<dbReference type="AlphaFoldDB" id="A0A1F5V5H0"/>
<proteinExistence type="predicted"/>
<dbReference type="CDD" id="cd02000">
    <property type="entry name" value="TPP_E1_PDC_ADC_BCADC"/>
    <property type="match status" value="1"/>
</dbReference>
<dbReference type="PANTHER" id="PTHR43380">
    <property type="entry name" value="2-OXOISOVALERATE DEHYDROGENASE SUBUNIT ALPHA, MITOCHONDRIAL"/>
    <property type="match status" value="1"/>
</dbReference>
<comment type="catalytic activity">
    <reaction evidence="4">
        <text>N(6)-[(R)-lipoyl]-L-lysyl-[protein] + pyruvate + H(+) = N(6)-[(R)-S(8)-acetyldihydrolipoyl]-L-lysyl-[protein] + CO2</text>
        <dbReference type="Rhea" id="RHEA:19189"/>
        <dbReference type="Rhea" id="RHEA-COMP:10474"/>
        <dbReference type="Rhea" id="RHEA-COMP:10478"/>
        <dbReference type="ChEBI" id="CHEBI:15361"/>
        <dbReference type="ChEBI" id="CHEBI:15378"/>
        <dbReference type="ChEBI" id="CHEBI:16526"/>
        <dbReference type="ChEBI" id="CHEBI:83099"/>
        <dbReference type="ChEBI" id="CHEBI:83111"/>
        <dbReference type="EC" id="1.2.4.1"/>
    </reaction>
</comment>
<dbReference type="InterPro" id="IPR029061">
    <property type="entry name" value="THDP-binding"/>
</dbReference>
<evidence type="ECO:0000259" key="5">
    <source>
        <dbReference type="Pfam" id="PF00676"/>
    </source>
</evidence>
<dbReference type="InterPro" id="IPR017596">
    <property type="entry name" value="PdhA/BkdA"/>
</dbReference>
<comment type="function">
    <text evidence="4">The pyruvate dehydrogenase complex catalyzes the overall conversion of pyruvate to acetyl-CoA and CO(2). It contains multiple copies of three enzymatic components: pyruvate dehydrogenase (E1), dihydrolipoamide acetyltransferase (E2) and lipoamide dehydrogenase (E3).</text>
</comment>
<evidence type="ECO:0000256" key="2">
    <source>
        <dbReference type="ARBA" id="ARBA00023002"/>
    </source>
</evidence>
<keyword evidence="4 6" id="KW-0670">Pyruvate</keyword>
<dbReference type="EC" id="1.2.4.1" evidence="4"/>
<comment type="cofactor">
    <cofactor evidence="1 4">
        <name>thiamine diphosphate</name>
        <dbReference type="ChEBI" id="CHEBI:58937"/>
    </cofactor>
</comment>
<keyword evidence="3 4" id="KW-0786">Thiamine pyrophosphate</keyword>
<gene>
    <name evidence="6" type="ORF">A2Y62_03835</name>
</gene>
<sequence>MNMLQCLDDSGTIIREPAYHIEDAILLKQYKTMLLSRFVDDRMFKMQRQGRIGFYLSSTGEEATYVGSASALEERDWIFLCYREPGAAFWRGLSLNFFVAQMMGNANDLTKGRQMPNHYGARALKLSSISSPVGTQIPQAVGCAWASKILKKDETTLVYFGDGATSQGDFHTAMNFAGVFKVPVIFLCRNNQFAISVPLEHQTAALTIADKAVAYGFEGILVDGNDVLAVYEATRKAAEKARNGEGPTLIEALTYRRGAHSTSDDPRMYRKDEEVLKWEKRDPIQRMKNYLLGRNLLTEEENARFEKEIQEEIMSVIVMEEKIPTVPVSSLFDDVYAELPSNLKNQKEYLMKVLQSSKNNSSK</sequence>
<dbReference type="SUPFAM" id="SSF52518">
    <property type="entry name" value="Thiamin diphosphate-binding fold (THDP-binding)"/>
    <property type="match status" value="1"/>
</dbReference>
<reference evidence="6 7" key="1">
    <citation type="journal article" date="2016" name="Nat. Commun.">
        <title>Thousands of microbial genomes shed light on interconnected biogeochemical processes in an aquifer system.</title>
        <authorList>
            <person name="Anantharaman K."/>
            <person name="Brown C.T."/>
            <person name="Hug L.A."/>
            <person name="Sharon I."/>
            <person name="Castelle C.J."/>
            <person name="Probst A.J."/>
            <person name="Thomas B.C."/>
            <person name="Singh A."/>
            <person name="Wilkins M.J."/>
            <person name="Karaoz U."/>
            <person name="Brodie E.L."/>
            <person name="Williams K.H."/>
            <person name="Hubbard S.S."/>
            <person name="Banfield J.F."/>
        </authorList>
    </citation>
    <scope>NUCLEOTIDE SEQUENCE [LARGE SCALE GENOMIC DNA]</scope>
</reference>
<keyword evidence="2 4" id="KW-0560">Oxidoreductase</keyword>
<dbReference type="PANTHER" id="PTHR43380:SF1">
    <property type="entry name" value="2-OXOISOVALERATE DEHYDROGENASE SUBUNIT ALPHA, MITOCHONDRIAL"/>
    <property type="match status" value="1"/>
</dbReference>